<dbReference type="NCBIfam" id="TIGR01131">
    <property type="entry name" value="ATP_synt_6_or_A"/>
    <property type="match status" value="1"/>
</dbReference>
<comment type="similarity">
    <text evidence="2 12 13">Belongs to the ATPase A chain family.</text>
</comment>
<dbReference type="Pfam" id="PF00119">
    <property type="entry name" value="ATP-synt_A"/>
    <property type="match status" value="1"/>
</dbReference>
<organism evidence="15 16">
    <name type="scientific">Xenorhabdus mauleonii</name>
    <dbReference type="NCBI Taxonomy" id="351675"/>
    <lineage>
        <taxon>Bacteria</taxon>
        <taxon>Pseudomonadati</taxon>
        <taxon>Pseudomonadota</taxon>
        <taxon>Gammaproteobacteria</taxon>
        <taxon>Enterobacterales</taxon>
        <taxon>Morganellaceae</taxon>
        <taxon>Xenorhabdus</taxon>
    </lineage>
</organism>
<keyword evidence="5 12" id="KW-0138">CF(0)</keyword>
<evidence type="ECO:0000313" key="17">
    <source>
        <dbReference type="Proteomes" id="UP000224607"/>
    </source>
</evidence>
<dbReference type="GO" id="GO:0046933">
    <property type="term" value="F:proton-transporting ATP synthase activity, rotational mechanism"/>
    <property type="evidence" value="ECO:0007669"/>
    <property type="project" value="UniProtKB-UniRule"/>
</dbReference>
<dbReference type="GO" id="GO:0042777">
    <property type="term" value="P:proton motive force-driven plasma membrane ATP synthesis"/>
    <property type="evidence" value="ECO:0007669"/>
    <property type="project" value="TreeGrafter"/>
</dbReference>
<dbReference type="InterPro" id="IPR023011">
    <property type="entry name" value="ATP_synth_F0_asu_AS"/>
</dbReference>
<keyword evidence="7 12" id="KW-0375">Hydrogen ion transport</keyword>
<comment type="subcellular location">
    <subcellularLocation>
        <location evidence="12 13">Cell membrane</location>
        <topology evidence="12 13">Multi-pass membrane protein</topology>
    </subcellularLocation>
    <subcellularLocation>
        <location evidence="1">Membrane</location>
        <topology evidence="1">Multi-pass membrane protein</topology>
    </subcellularLocation>
</comment>
<reference evidence="16" key="2">
    <citation type="submission" date="2016-10" db="EMBL/GenBank/DDBJ databases">
        <authorList>
            <person name="Varghese N."/>
            <person name="Submissions S."/>
        </authorList>
    </citation>
    <scope>NUCLEOTIDE SEQUENCE [LARGE SCALE GENOMIC DNA]</scope>
    <source>
        <strain evidence="16">DSM 17908</strain>
    </source>
</reference>
<keyword evidence="3 12" id="KW-0813">Transport</keyword>
<feature type="transmembrane region" description="Helical" evidence="12">
    <location>
        <begin position="103"/>
        <end position="121"/>
    </location>
</feature>
<evidence type="ECO:0000256" key="8">
    <source>
        <dbReference type="ARBA" id="ARBA00022989"/>
    </source>
</evidence>
<evidence type="ECO:0000256" key="4">
    <source>
        <dbReference type="ARBA" id="ARBA00022475"/>
    </source>
</evidence>
<dbReference type="GO" id="GO:0005886">
    <property type="term" value="C:plasma membrane"/>
    <property type="evidence" value="ECO:0007669"/>
    <property type="project" value="UniProtKB-SubCell"/>
</dbReference>
<evidence type="ECO:0000313" key="15">
    <source>
        <dbReference type="EMBL" id="SFJ82504.1"/>
    </source>
</evidence>
<reference evidence="14 17" key="3">
    <citation type="journal article" date="2017" name="Nat. Microbiol.">
        <title>Natural product diversity associated with the nematode symbionts Photorhabdus and Xenorhabdus.</title>
        <authorList>
            <person name="Tobias N.J."/>
            <person name="Wolff H."/>
            <person name="Djahanschiri B."/>
            <person name="Grundmann F."/>
            <person name="Kronenwerth M."/>
            <person name="Shi Y.M."/>
            <person name="Simonyi S."/>
            <person name="Grun P."/>
            <person name="Shapiro-Ilan D."/>
            <person name="Pidot S.J."/>
            <person name="Stinear T.P."/>
            <person name="Ebersberger I."/>
            <person name="Bode H.B."/>
        </authorList>
    </citation>
    <scope>NUCLEOTIDE SEQUENCE [LARGE SCALE GENOMIC DNA]</scope>
    <source>
        <strain evidence="14 17">DSM 17908</strain>
    </source>
</reference>
<feature type="transmembrane region" description="Helical" evidence="12">
    <location>
        <begin position="149"/>
        <end position="168"/>
    </location>
</feature>
<accession>A0A1I3UG98</accession>
<feature type="transmembrane region" description="Helical" evidence="12">
    <location>
        <begin position="39"/>
        <end position="63"/>
    </location>
</feature>
<evidence type="ECO:0000256" key="9">
    <source>
        <dbReference type="ARBA" id="ARBA00023065"/>
    </source>
</evidence>
<dbReference type="PROSITE" id="PS00449">
    <property type="entry name" value="ATPASE_A"/>
    <property type="match status" value="1"/>
</dbReference>
<dbReference type="InterPro" id="IPR000568">
    <property type="entry name" value="ATP_synth_F0_asu"/>
</dbReference>
<protein>
    <recommendedName>
        <fullName evidence="12 13">ATP synthase subunit a</fullName>
    </recommendedName>
    <alternativeName>
        <fullName evidence="12">ATP synthase F0 sector subunit a</fullName>
    </alternativeName>
    <alternativeName>
        <fullName evidence="12">F-ATPase subunit 6</fullName>
    </alternativeName>
</protein>
<dbReference type="PANTHER" id="PTHR42823">
    <property type="entry name" value="ATP SYNTHASE SUBUNIT A, CHLOROPLASTIC"/>
    <property type="match status" value="1"/>
</dbReference>
<dbReference type="NCBIfam" id="NF004477">
    <property type="entry name" value="PRK05815.1-1"/>
    <property type="match status" value="1"/>
</dbReference>
<dbReference type="PRINTS" id="PR00123">
    <property type="entry name" value="ATPASEA"/>
</dbReference>
<dbReference type="OrthoDB" id="9789241at2"/>
<feature type="transmembrane region" description="Helical" evidence="12">
    <location>
        <begin position="213"/>
        <end position="235"/>
    </location>
</feature>
<dbReference type="InterPro" id="IPR045082">
    <property type="entry name" value="ATP_syn_F0_a_bact/chloroplast"/>
</dbReference>
<evidence type="ECO:0000256" key="6">
    <source>
        <dbReference type="ARBA" id="ARBA00022692"/>
    </source>
</evidence>
<dbReference type="Proteomes" id="UP000198919">
    <property type="component" value="Unassembled WGS sequence"/>
</dbReference>
<dbReference type="Proteomes" id="UP000224607">
    <property type="component" value="Unassembled WGS sequence"/>
</dbReference>
<keyword evidence="10 12" id="KW-0472">Membrane</keyword>
<dbReference type="InterPro" id="IPR035908">
    <property type="entry name" value="F0_ATP_A_sf"/>
</dbReference>
<dbReference type="PANTHER" id="PTHR42823:SF3">
    <property type="entry name" value="ATP SYNTHASE SUBUNIT A, CHLOROPLASTIC"/>
    <property type="match status" value="1"/>
</dbReference>
<proteinExistence type="inferred from homology"/>
<evidence type="ECO:0000256" key="2">
    <source>
        <dbReference type="ARBA" id="ARBA00006810"/>
    </source>
</evidence>
<evidence type="ECO:0000256" key="13">
    <source>
        <dbReference type="RuleBase" id="RU000483"/>
    </source>
</evidence>
<gene>
    <name evidence="12" type="primary">atpB</name>
    <name evidence="15" type="ORF">SAMN05421680_11716</name>
    <name evidence="14" type="ORF">Xmau_02701</name>
</gene>
<dbReference type="CDD" id="cd00310">
    <property type="entry name" value="ATP-synt_Fo_a_6"/>
    <property type="match status" value="1"/>
</dbReference>
<dbReference type="EMBL" id="NITY01000009">
    <property type="protein sequence ID" value="PHM39692.1"/>
    <property type="molecule type" value="Genomic_DNA"/>
</dbReference>
<evidence type="ECO:0000313" key="14">
    <source>
        <dbReference type="EMBL" id="PHM39692.1"/>
    </source>
</evidence>
<keyword evidence="9 12" id="KW-0406">Ion transport</keyword>
<dbReference type="EMBL" id="FORG01000017">
    <property type="protein sequence ID" value="SFJ82504.1"/>
    <property type="molecule type" value="Genomic_DNA"/>
</dbReference>
<keyword evidence="8 12" id="KW-1133">Transmembrane helix</keyword>
<dbReference type="SUPFAM" id="SSF81336">
    <property type="entry name" value="F1F0 ATP synthase subunit A"/>
    <property type="match status" value="1"/>
</dbReference>
<feature type="transmembrane region" description="Helical" evidence="12">
    <location>
        <begin position="241"/>
        <end position="266"/>
    </location>
</feature>
<dbReference type="Gene3D" id="1.20.120.220">
    <property type="entry name" value="ATP synthase, F0 complex, subunit A"/>
    <property type="match status" value="1"/>
</dbReference>
<name>A0A1I3UG98_9GAMM</name>
<sequence>MSASGEVSTSEYISHHLRHLQLDLRTFELVNPNASGYEATFWTLNIDSLFFSIVLGMLFLFVFRRVAVRATDGVPGKFQTAVEMIIGFVDNTVRDMYHGKSKVIAPLALTVFVWVLLMNALDLLPIDLIPLAGEALGLPALRIVPTADVSVTLSMALGVFVLILFYSVKMKGIGGFAKELALQPFNHPLFIPINLILEGVSLLSKPISLGLRLFGNMYAGELIFILIAALLPFWSQWALSLPWAIFHILIITLQAFIFMVLTIVYLSMASEEH</sequence>
<dbReference type="AlphaFoldDB" id="A0A1I3UG98"/>
<dbReference type="STRING" id="351675.SAMN05421680_11716"/>
<evidence type="ECO:0000256" key="10">
    <source>
        <dbReference type="ARBA" id="ARBA00023136"/>
    </source>
</evidence>
<evidence type="ECO:0000256" key="1">
    <source>
        <dbReference type="ARBA" id="ARBA00004141"/>
    </source>
</evidence>
<evidence type="ECO:0000256" key="5">
    <source>
        <dbReference type="ARBA" id="ARBA00022547"/>
    </source>
</evidence>
<evidence type="ECO:0000256" key="11">
    <source>
        <dbReference type="ARBA" id="ARBA00023310"/>
    </source>
</evidence>
<keyword evidence="11 12" id="KW-0066">ATP synthesis</keyword>
<comment type="function">
    <text evidence="12 13">Key component of the proton channel; it plays a direct role in the translocation of protons across the membrane.</text>
</comment>
<dbReference type="RefSeq" id="WP_092512449.1">
    <property type="nucleotide sequence ID" value="NZ_CAWNQB010000089.1"/>
</dbReference>
<dbReference type="GO" id="GO:0045259">
    <property type="term" value="C:proton-transporting ATP synthase complex"/>
    <property type="evidence" value="ECO:0007669"/>
    <property type="project" value="UniProtKB-KW"/>
</dbReference>
<dbReference type="FunFam" id="1.20.120.220:FF:000002">
    <property type="entry name" value="ATP synthase subunit a"/>
    <property type="match status" value="1"/>
</dbReference>
<keyword evidence="6 12" id="KW-0812">Transmembrane</keyword>
<evidence type="ECO:0000313" key="16">
    <source>
        <dbReference type="Proteomes" id="UP000198919"/>
    </source>
</evidence>
<evidence type="ECO:0000256" key="3">
    <source>
        <dbReference type="ARBA" id="ARBA00022448"/>
    </source>
</evidence>
<keyword evidence="4 12" id="KW-1003">Cell membrane</keyword>
<dbReference type="HAMAP" id="MF_01393">
    <property type="entry name" value="ATP_synth_a_bact"/>
    <property type="match status" value="1"/>
</dbReference>
<keyword evidence="17" id="KW-1185">Reference proteome</keyword>
<evidence type="ECO:0000256" key="12">
    <source>
        <dbReference type="HAMAP-Rule" id="MF_01393"/>
    </source>
</evidence>
<reference evidence="15" key="1">
    <citation type="submission" date="2016-10" db="EMBL/GenBank/DDBJ databases">
        <authorList>
            <person name="de Groot N.N."/>
        </authorList>
    </citation>
    <scope>NUCLEOTIDE SEQUENCE [LARGE SCALE GENOMIC DNA]</scope>
    <source>
        <strain evidence="15">DSM 17908</strain>
    </source>
</reference>
<evidence type="ECO:0000256" key="7">
    <source>
        <dbReference type="ARBA" id="ARBA00022781"/>
    </source>
</evidence>